<feature type="coiled-coil region" evidence="1">
    <location>
        <begin position="155"/>
        <end position="189"/>
    </location>
</feature>
<feature type="region of interest" description="Disordered" evidence="2">
    <location>
        <begin position="1"/>
        <end position="42"/>
    </location>
</feature>
<evidence type="ECO:0000256" key="1">
    <source>
        <dbReference type="SAM" id="Coils"/>
    </source>
</evidence>
<comment type="caution">
    <text evidence="3">The sequence shown here is derived from an EMBL/GenBank/DDBJ whole genome shotgun (WGS) entry which is preliminary data.</text>
</comment>
<reference evidence="3 4" key="1">
    <citation type="submission" date="2022-05" db="EMBL/GenBank/DDBJ databases">
        <authorList>
            <consortium name="Genoscope - CEA"/>
            <person name="William W."/>
        </authorList>
    </citation>
    <scope>NUCLEOTIDE SEQUENCE [LARGE SCALE GENOMIC DNA]</scope>
</reference>
<dbReference type="PANTHER" id="PTHR28574">
    <property type="entry name" value="RIKEN CDNA 6820408C15"/>
    <property type="match status" value="1"/>
</dbReference>
<dbReference type="Proteomes" id="UP001159405">
    <property type="component" value="Unassembled WGS sequence"/>
</dbReference>
<feature type="region of interest" description="Disordered" evidence="2">
    <location>
        <begin position="75"/>
        <end position="105"/>
    </location>
</feature>
<sequence>MATDGFLSHRSDRSATSSYQRTEQISLSSSRGWGKQAAQRLNTKDQFKNDPLLRTLEGKIAVNFGDYKPWQRTNLSKFPRESTGKKRSSSRPLSGLTTASVGSGPAFAREESMKMPVRPFSAATSTACSTVCNHPWTKKPPPVDDAEEKRKQNLLAILKIQIKTRQKSIAEYENRKRELLLENMKVVDQMESSENQIHGDVKTLLQKYERFRGAMSTLNEKFGEDLVVTKKRLEETRMLVNKEIAELQLQLNVMDKKLMQKNEEMNILLNYKDKEYPAKALQIAKLKRQQEILASAFKEELEELQAVVDAEREKFSHQRKTVQREITTRVTEDTINAMGDDIKEMALQNMIMKKEVEIHRNEVKLLDANNTKLEAEIREMLDSQALNTQAQIFPEVFGKREKCTPDMELHLDIPTHDWLPI</sequence>
<accession>A0ABN8PIH3</accession>
<gene>
    <name evidence="3" type="ORF">PLOB_00042030</name>
</gene>
<proteinExistence type="predicted"/>
<keyword evidence="4" id="KW-1185">Reference proteome</keyword>
<organism evidence="3 4">
    <name type="scientific">Porites lobata</name>
    <dbReference type="NCBI Taxonomy" id="104759"/>
    <lineage>
        <taxon>Eukaryota</taxon>
        <taxon>Metazoa</taxon>
        <taxon>Cnidaria</taxon>
        <taxon>Anthozoa</taxon>
        <taxon>Hexacorallia</taxon>
        <taxon>Scleractinia</taxon>
        <taxon>Fungiina</taxon>
        <taxon>Poritidae</taxon>
        <taxon>Porites</taxon>
    </lineage>
</organism>
<keyword evidence="1" id="KW-0175">Coiled coil</keyword>
<feature type="compositionally biased region" description="Polar residues" evidence="2">
    <location>
        <begin position="90"/>
        <end position="101"/>
    </location>
</feature>
<dbReference type="Pfam" id="PF15397">
    <property type="entry name" value="DUF4618"/>
    <property type="match status" value="1"/>
</dbReference>
<name>A0ABN8PIH3_9CNID</name>
<feature type="coiled-coil region" evidence="1">
    <location>
        <begin position="230"/>
        <end position="314"/>
    </location>
</feature>
<evidence type="ECO:0000313" key="3">
    <source>
        <dbReference type="EMBL" id="CAH3141859.1"/>
    </source>
</evidence>
<dbReference type="InterPro" id="IPR029236">
    <property type="entry name" value="DUF4618"/>
</dbReference>
<evidence type="ECO:0000256" key="2">
    <source>
        <dbReference type="SAM" id="MobiDB-lite"/>
    </source>
</evidence>
<evidence type="ECO:0000313" key="4">
    <source>
        <dbReference type="Proteomes" id="UP001159405"/>
    </source>
</evidence>
<dbReference type="PANTHER" id="PTHR28574:SF1">
    <property type="entry name" value="RIKEN CDNA 6820408C15 GENE"/>
    <property type="match status" value="1"/>
</dbReference>
<protein>
    <submittedName>
        <fullName evidence="3">Uncharacterized protein</fullName>
    </submittedName>
</protein>
<feature type="compositionally biased region" description="Polar residues" evidence="2">
    <location>
        <begin position="14"/>
        <end position="31"/>
    </location>
</feature>
<dbReference type="EMBL" id="CALNXK010000067">
    <property type="protein sequence ID" value="CAH3141859.1"/>
    <property type="molecule type" value="Genomic_DNA"/>
</dbReference>
<feature type="coiled-coil region" evidence="1">
    <location>
        <begin position="356"/>
        <end position="383"/>
    </location>
</feature>